<dbReference type="EMBL" id="CAMAPF010001044">
    <property type="protein sequence ID" value="CAH9142756.1"/>
    <property type="molecule type" value="Genomic_DNA"/>
</dbReference>
<dbReference type="InterPro" id="IPR001461">
    <property type="entry name" value="Aspartic_peptidase_A1"/>
</dbReference>
<evidence type="ECO:0000256" key="2">
    <source>
        <dbReference type="PIRSR" id="PIRSR601461-1"/>
    </source>
</evidence>
<sequence>MHRASASTGDGAPLSVCQIVIIVQFTSPVMPPGRCWGPSGLRDGVSSFLYIQSTYNCTSFIYTLYFAMFHSTDLTTGKENGAIVLEMRHTDHFFMSSGSLIKNWDQWQQQLIRDDEIRVGSIQSWVKSAEDSAQSFTQTQPITSGLKLQTLNYIVTITIGTTNMTVIVDTGSDLTWVQCQPCTSCYTQPQPLYNPESSPSYLSVPCNATACHNLSTGNSGLCRGSSSVCNYTVSYGDGSYTNGELGRDRLVLGSTSIDGFVFGCGKNNKGLFGSASGLMGLGRSDLSLISQTSDVFGRVFSYCLPSSTDSENSKGSLVFGGDSLLFKNSTPISYAAMVQNPQLYSFYILNHTRTSIGGVLVQDSNRSHMMILDSGTVITRLPPSIYKAFKAEFLKQFSGYTIVTGYSILDTCFDFSAYEEVNIPTVTLQFEGGAELSVDITGIFYFAKSDASQVCLAMASLTYEDDIGIIGNYQQRNTRVVYDTNNSRVGFAKEVCSFV</sequence>
<dbReference type="InterPro" id="IPR033121">
    <property type="entry name" value="PEPTIDASE_A1"/>
</dbReference>
<dbReference type="InterPro" id="IPR032799">
    <property type="entry name" value="TAXi_C"/>
</dbReference>
<comment type="similarity">
    <text evidence="1">Belongs to the peptidase A1 family.</text>
</comment>
<dbReference type="Pfam" id="PF14543">
    <property type="entry name" value="TAXi_N"/>
    <property type="match status" value="1"/>
</dbReference>
<dbReference type="InterPro" id="IPR001969">
    <property type="entry name" value="Aspartic_peptidase_AS"/>
</dbReference>
<dbReference type="PANTHER" id="PTHR13683">
    <property type="entry name" value="ASPARTYL PROTEASES"/>
    <property type="match status" value="1"/>
</dbReference>
<feature type="active site" evidence="2">
    <location>
        <position position="169"/>
    </location>
</feature>
<name>A0AAV0G684_9ASTE</name>
<comment type="caution">
    <text evidence="4">The sequence shown here is derived from an EMBL/GenBank/DDBJ whole genome shotgun (WGS) entry which is preliminary data.</text>
</comment>
<evidence type="ECO:0000313" key="5">
    <source>
        <dbReference type="Proteomes" id="UP001152523"/>
    </source>
</evidence>
<dbReference type="GO" id="GO:0004190">
    <property type="term" value="F:aspartic-type endopeptidase activity"/>
    <property type="evidence" value="ECO:0007669"/>
    <property type="project" value="InterPro"/>
</dbReference>
<dbReference type="GO" id="GO:0006508">
    <property type="term" value="P:proteolysis"/>
    <property type="evidence" value="ECO:0007669"/>
    <property type="project" value="InterPro"/>
</dbReference>
<dbReference type="PANTHER" id="PTHR13683:SF827">
    <property type="entry name" value="PEPTIDASE A1 DOMAIN-CONTAINING PROTEIN"/>
    <property type="match status" value="1"/>
</dbReference>
<evidence type="ECO:0000256" key="1">
    <source>
        <dbReference type="ARBA" id="ARBA00007447"/>
    </source>
</evidence>
<proteinExistence type="inferred from homology"/>
<protein>
    <recommendedName>
        <fullName evidence="3">Peptidase A1 domain-containing protein</fullName>
    </recommendedName>
</protein>
<feature type="active site" evidence="2">
    <location>
        <position position="373"/>
    </location>
</feature>
<reference evidence="4" key="1">
    <citation type="submission" date="2022-07" db="EMBL/GenBank/DDBJ databases">
        <authorList>
            <person name="Macas J."/>
            <person name="Novak P."/>
            <person name="Neumann P."/>
        </authorList>
    </citation>
    <scope>NUCLEOTIDE SEQUENCE</scope>
</reference>
<dbReference type="AlphaFoldDB" id="A0AAV0G684"/>
<dbReference type="PROSITE" id="PS51767">
    <property type="entry name" value="PEPTIDASE_A1"/>
    <property type="match status" value="1"/>
</dbReference>
<feature type="domain" description="Peptidase A1" evidence="3">
    <location>
        <begin position="153"/>
        <end position="492"/>
    </location>
</feature>
<evidence type="ECO:0000259" key="3">
    <source>
        <dbReference type="PROSITE" id="PS51767"/>
    </source>
</evidence>
<dbReference type="InterPro" id="IPR032861">
    <property type="entry name" value="TAXi_N"/>
</dbReference>
<dbReference type="PROSITE" id="PS00141">
    <property type="entry name" value="ASP_PROTEASE"/>
    <property type="match status" value="1"/>
</dbReference>
<dbReference type="FunFam" id="2.40.70.10:FF:000049">
    <property type="entry name" value="Aspartyl protease AED1"/>
    <property type="match status" value="1"/>
</dbReference>
<dbReference type="Proteomes" id="UP001152523">
    <property type="component" value="Unassembled WGS sequence"/>
</dbReference>
<dbReference type="FunFam" id="2.40.70.10:FF:000021">
    <property type="entry name" value="Aspartyl protease AED1"/>
    <property type="match status" value="1"/>
</dbReference>
<organism evidence="4 5">
    <name type="scientific">Cuscuta epithymum</name>
    <dbReference type="NCBI Taxonomy" id="186058"/>
    <lineage>
        <taxon>Eukaryota</taxon>
        <taxon>Viridiplantae</taxon>
        <taxon>Streptophyta</taxon>
        <taxon>Embryophyta</taxon>
        <taxon>Tracheophyta</taxon>
        <taxon>Spermatophyta</taxon>
        <taxon>Magnoliopsida</taxon>
        <taxon>eudicotyledons</taxon>
        <taxon>Gunneridae</taxon>
        <taxon>Pentapetalae</taxon>
        <taxon>asterids</taxon>
        <taxon>lamiids</taxon>
        <taxon>Solanales</taxon>
        <taxon>Convolvulaceae</taxon>
        <taxon>Cuscuteae</taxon>
        <taxon>Cuscuta</taxon>
        <taxon>Cuscuta subgen. Cuscuta</taxon>
    </lineage>
</organism>
<accession>A0AAV0G684</accession>
<gene>
    <name evidence="4" type="ORF">CEPIT_LOCUS40147</name>
</gene>
<evidence type="ECO:0000313" key="4">
    <source>
        <dbReference type="EMBL" id="CAH9142756.1"/>
    </source>
</evidence>
<dbReference type="Pfam" id="PF14541">
    <property type="entry name" value="TAXi_C"/>
    <property type="match status" value="1"/>
</dbReference>
<dbReference type="InterPro" id="IPR021109">
    <property type="entry name" value="Peptidase_aspartic_dom_sf"/>
</dbReference>
<keyword evidence="5" id="KW-1185">Reference proteome</keyword>
<dbReference type="Gene3D" id="2.40.70.10">
    <property type="entry name" value="Acid Proteases"/>
    <property type="match status" value="2"/>
</dbReference>
<dbReference type="SUPFAM" id="SSF50630">
    <property type="entry name" value="Acid proteases"/>
    <property type="match status" value="1"/>
</dbReference>